<evidence type="ECO:0000313" key="21">
    <source>
        <dbReference type="WBParaSite" id="Csp11.Scaffold629.g14675.t1"/>
    </source>
</evidence>
<evidence type="ECO:0000256" key="5">
    <source>
        <dbReference type="ARBA" id="ARBA00022729"/>
    </source>
</evidence>
<dbReference type="FunFam" id="2.70.170.10:FF:000016">
    <property type="entry name" value="Nicotinic acetylcholine receptor subunit"/>
    <property type="match status" value="1"/>
</dbReference>
<keyword evidence="15 17" id="KW-0407">Ion channel</keyword>
<keyword evidence="7" id="KW-0770">Synapse</keyword>
<dbReference type="CDD" id="cd19051">
    <property type="entry name" value="LGIC_TM_cation"/>
    <property type="match status" value="1"/>
</dbReference>
<feature type="transmembrane region" description="Helical" evidence="17">
    <location>
        <begin position="248"/>
        <end position="273"/>
    </location>
</feature>
<dbReference type="PRINTS" id="PR00254">
    <property type="entry name" value="NICOTINICR"/>
</dbReference>
<keyword evidence="9 17" id="KW-0472">Membrane</keyword>
<evidence type="ECO:0000256" key="12">
    <source>
        <dbReference type="ARBA" id="ARBA00023180"/>
    </source>
</evidence>
<feature type="signal peptide" evidence="17">
    <location>
        <begin position="1"/>
        <end position="21"/>
    </location>
</feature>
<keyword evidence="14" id="KW-1071">Ligand-gated ion channel</keyword>
<keyword evidence="6 17" id="KW-1133">Transmembrane helix</keyword>
<feature type="domain" description="Neurotransmitter-gated ion-channel transmembrane" evidence="19">
    <location>
        <begin position="193"/>
        <end position="394"/>
    </location>
</feature>
<dbReference type="Proteomes" id="UP000095282">
    <property type="component" value="Unplaced"/>
</dbReference>
<evidence type="ECO:0000256" key="9">
    <source>
        <dbReference type="ARBA" id="ARBA00023136"/>
    </source>
</evidence>
<dbReference type="InterPro" id="IPR038050">
    <property type="entry name" value="Neuro_actylchol_rec"/>
</dbReference>
<evidence type="ECO:0000256" key="13">
    <source>
        <dbReference type="ARBA" id="ARBA00023257"/>
    </source>
</evidence>
<feature type="transmembrane region" description="Helical" evidence="17">
    <location>
        <begin position="381"/>
        <end position="405"/>
    </location>
</feature>
<dbReference type="CDD" id="cd18997">
    <property type="entry name" value="LGIC_ECD_nAChR"/>
    <property type="match status" value="1"/>
</dbReference>
<proteinExistence type="inferred from homology"/>
<evidence type="ECO:0000256" key="8">
    <source>
        <dbReference type="ARBA" id="ARBA00023065"/>
    </source>
</evidence>
<dbReference type="InterPro" id="IPR036734">
    <property type="entry name" value="Neur_chan_lig-bd_sf"/>
</dbReference>
<evidence type="ECO:0000256" key="3">
    <source>
        <dbReference type="ARBA" id="ARBA00022475"/>
    </source>
</evidence>
<accession>A0A1I7U469</accession>
<keyword evidence="3" id="KW-1003">Cell membrane</keyword>
<comment type="subcellular location">
    <subcellularLocation>
        <location evidence="16">Postsynaptic cell membrane</location>
        <topology evidence="16">Multi-pass membrane protein</topology>
    </subcellularLocation>
</comment>
<dbReference type="InterPro" id="IPR006029">
    <property type="entry name" value="Neurotrans-gated_channel_TM"/>
</dbReference>
<evidence type="ECO:0000259" key="18">
    <source>
        <dbReference type="Pfam" id="PF02931"/>
    </source>
</evidence>
<keyword evidence="10" id="KW-1015">Disulfide bond</keyword>
<dbReference type="InterPro" id="IPR006202">
    <property type="entry name" value="Neur_chan_lig-bd"/>
</dbReference>
<dbReference type="InterPro" id="IPR006201">
    <property type="entry name" value="Neur_channel"/>
</dbReference>
<keyword evidence="4 17" id="KW-0812">Transmembrane</keyword>
<keyword evidence="2 17" id="KW-0813">Transport</keyword>
<dbReference type="AlphaFoldDB" id="A0A1I7U469"/>
<dbReference type="Pfam" id="PF02931">
    <property type="entry name" value="Neur_chan_LBD"/>
    <property type="match status" value="1"/>
</dbReference>
<keyword evidence="11" id="KW-0675">Receptor</keyword>
<dbReference type="SUPFAM" id="SSF90112">
    <property type="entry name" value="Neurotransmitter-gated ion-channel transmembrane pore"/>
    <property type="match status" value="1"/>
</dbReference>
<feature type="chain" id="PRO_5022255534" evidence="17">
    <location>
        <begin position="22"/>
        <end position="406"/>
    </location>
</feature>
<dbReference type="PRINTS" id="PR00252">
    <property type="entry name" value="NRIONCHANNEL"/>
</dbReference>
<reference evidence="21" key="1">
    <citation type="submission" date="2016-11" db="UniProtKB">
        <authorList>
            <consortium name="WormBaseParasite"/>
        </authorList>
    </citation>
    <scope>IDENTIFICATION</scope>
</reference>
<dbReference type="PANTHER" id="PTHR18945">
    <property type="entry name" value="NEUROTRANSMITTER GATED ION CHANNEL"/>
    <property type="match status" value="1"/>
</dbReference>
<dbReference type="Gene3D" id="2.70.170.10">
    <property type="entry name" value="Neurotransmitter-gated ion-channel ligand-binding domain"/>
    <property type="match status" value="1"/>
</dbReference>
<dbReference type="FunFam" id="1.20.58.390:FF:000105">
    <property type="entry name" value="AcetylCholine Receptor"/>
    <property type="match status" value="1"/>
</dbReference>
<dbReference type="WBParaSite" id="Csp11.Scaffold629.g14675.t1">
    <property type="protein sequence ID" value="Csp11.Scaffold629.g14675.t1"/>
    <property type="gene ID" value="Csp11.Scaffold629.g14675"/>
</dbReference>
<dbReference type="Pfam" id="PF02932">
    <property type="entry name" value="Neur_chan_memb"/>
    <property type="match status" value="1"/>
</dbReference>
<dbReference type="SUPFAM" id="SSF63712">
    <property type="entry name" value="Nicotinic receptor ligand binding domain-like"/>
    <property type="match status" value="1"/>
</dbReference>
<dbReference type="InterPro" id="IPR002394">
    <property type="entry name" value="Nicotinic_acetylcholine_rcpt"/>
</dbReference>
<feature type="transmembrane region" description="Helical" evidence="17">
    <location>
        <begin position="191"/>
        <end position="211"/>
    </location>
</feature>
<dbReference type="InterPro" id="IPR018000">
    <property type="entry name" value="Neurotransmitter_ion_chnl_CS"/>
</dbReference>
<evidence type="ECO:0000313" key="20">
    <source>
        <dbReference type="Proteomes" id="UP000095282"/>
    </source>
</evidence>
<evidence type="ECO:0000256" key="10">
    <source>
        <dbReference type="ARBA" id="ARBA00023157"/>
    </source>
</evidence>
<dbReference type="Gene3D" id="1.20.58.390">
    <property type="entry name" value="Neurotransmitter-gated ion-channel transmembrane domain"/>
    <property type="match status" value="2"/>
</dbReference>
<sequence>MKFHQFISLIILIFNSKIGDGSLAETKLFTDLLKGYNPLERPVQNSSEPLEVKIKLFLQQILDVDEKNQIVSVNAWLSYTWFDHKLQWEPKKYGGIQDIRFPGSSDHIWKPDVLLYNSAAEDFDSTFKSNLLTYHTGTVVWIPPGVLKFVCQLDVTWFPFDDQVCEMKFGSWTFHGKAIDLQIDDDSNGRFNLIIPSLLISLMAILGFMFPPDAGEKITLEVTILLAIVFFLSMVSEMTPPTSEAVPLIGVFFSCCMLVVSASVVFTIVVLNLHFRSADSHEMNPVVRRVLLEFLPWLLFMSRPGYKFVKANVIDNTDKMPKKPKNPCNLPSNHAGYEAQILLLHSVHTELRKVVAFYNKEEHDERIQTDWRFAAMVVDRACLLLFTVFIVISILAIMMSAPHIIA</sequence>
<keyword evidence="20" id="KW-1185">Reference proteome</keyword>
<evidence type="ECO:0000256" key="6">
    <source>
        <dbReference type="ARBA" id="ARBA00022989"/>
    </source>
</evidence>
<evidence type="ECO:0000256" key="14">
    <source>
        <dbReference type="ARBA" id="ARBA00023286"/>
    </source>
</evidence>
<evidence type="ECO:0000256" key="11">
    <source>
        <dbReference type="ARBA" id="ARBA00023170"/>
    </source>
</evidence>
<evidence type="ECO:0000259" key="19">
    <source>
        <dbReference type="Pfam" id="PF02932"/>
    </source>
</evidence>
<evidence type="ECO:0000256" key="15">
    <source>
        <dbReference type="ARBA" id="ARBA00023303"/>
    </source>
</evidence>
<feature type="transmembrane region" description="Helical" evidence="17">
    <location>
        <begin position="218"/>
        <end position="236"/>
    </location>
</feature>
<feature type="domain" description="Neurotransmitter-gated ion-channel ligand-binding" evidence="18">
    <location>
        <begin position="25"/>
        <end position="188"/>
    </location>
</feature>
<evidence type="ECO:0000256" key="17">
    <source>
        <dbReference type="RuleBase" id="RU000687"/>
    </source>
</evidence>
<name>A0A1I7U469_9PELO</name>
<keyword evidence="5 17" id="KW-0732">Signal</keyword>
<evidence type="ECO:0000256" key="4">
    <source>
        <dbReference type="ARBA" id="ARBA00022692"/>
    </source>
</evidence>
<keyword evidence="8 17" id="KW-0406">Ion transport</keyword>
<organism evidence="20 21">
    <name type="scientific">Caenorhabditis tropicalis</name>
    <dbReference type="NCBI Taxonomy" id="1561998"/>
    <lineage>
        <taxon>Eukaryota</taxon>
        <taxon>Metazoa</taxon>
        <taxon>Ecdysozoa</taxon>
        <taxon>Nematoda</taxon>
        <taxon>Chromadorea</taxon>
        <taxon>Rhabditida</taxon>
        <taxon>Rhabditina</taxon>
        <taxon>Rhabditomorpha</taxon>
        <taxon>Rhabditoidea</taxon>
        <taxon>Rhabditidae</taxon>
        <taxon>Peloderinae</taxon>
        <taxon>Caenorhabditis</taxon>
    </lineage>
</organism>
<dbReference type="GO" id="GO:0022848">
    <property type="term" value="F:acetylcholine-gated monoatomic cation-selective channel activity"/>
    <property type="evidence" value="ECO:0007669"/>
    <property type="project" value="InterPro"/>
</dbReference>
<protein>
    <submittedName>
        <fullName evidence="21">Neur_chan_LBD domain-containing protein</fullName>
    </submittedName>
</protein>
<dbReference type="STRING" id="1561998.A0A1I7U469"/>
<evidence type="ECO:0000256" key="16">
    <source>
        <dbReference type="ARBA" id="ARBA00034104"/>
    </source>
</evidence>
<dbReference type="PROSITE" id="PS00236">
    <property type="entry name" value="NEUROTR_ION_CHANNEL"/>
    <property type="match status" value="1"/>
</dbReference>
<comment type="similarity">
    <text evidence="1">Belongs to the ligand-gated ion channel (TC 1.A.9) family. Acetylcholine receptor (TC 1.A.9.1) subfamily.</text>
</comment>
<keyword evidence="12" id="KW-0325">Glycoprotein</keyword>
<evidence type="ECO:0000256" key="2">
    <source>
        <dbReference type="ARBA" id="ARBA00022448"/>
    </source>
</evidence>
<evidence type="ECO:0000256" key="1">
    <source>
        <dbReference type="ARBA" id="ARBA00009237"/>
    </source>
</evidence>
<dbReference type="InterPro" id="IPR036719">
    <property type="entry name" value="Neuro-gated_channel_TM_sf"/>
</dbReference>
<evidence type="ECO:0000256" key="7">
    <source>
        <dbReference type="ARBA" id="ARBA00023018"/>
    </source>
</evidence>
<dbReference type="GO" id="GO:0045211">
    <property type="term" value="C:postsynaptic membrane"/>
    <property type="evidence" value="ECO:0007669"/>
    <property type="project" value="UniProtKB-SubCell"/>
</dbReference>
<keyword evidence="13" id="KW-0628">Postsynaptic cell membrane</keyword>
<dbReference type="GO" id="GO:0004888">
    <property type="term" value="F:transmembrane signaling receptor activity"/>
    <property type="evidence" value="ECO:0007669"/>
    <property type="project" value="InterPro"/>
</dbReference>
<dbReference type="FunFam" id="1.20.58.390:FF:000046">
    <property type="entry name" value="AcetylCholine Receptor"/>
    <property type="match status" value="1"/>
</dbReference>